<evidence type="ECO:0000313" key="2">
    <source>
        <dbReference type="EMBL" id="TKR94339.1"/>
    </source>
</evidence>
<feature type="compositionally biased region" description="Basic and acidic residues" evidence="1">
    <location>
        <begin position="40"/>
        <end position="50"/>
    </location>
</feature>
<dbReference type="Proteomes" id="UP000298663">
    <property type="component" value="Unassembled WGS sequence"/>
</dbReference>
<organism evidence="2 3">
    <name type="scientific">Steinernema carpocapsae</name>
    <name type="common">Entomopathogenic nematode</name>
    <dbReference type="NCBI Taxonomy" id="34508"/>
    <lineage>
        <taxon>Eukaryota</taxon>
        <taxon>Metazoa</taxon>
        <taxon>Ecdysozoa</taxon>
        <taxon>Nematoda</taxon>
        <taxon>Chromadorea</taxon>
        <taxon>Rhabditida</taxon>
        <taxon>Tylenchina</taxon>
        <taxon>Panagrolaimomorpha</taxon>
        <taxon>Strongyloidoidea</taxon>
        <taxon>Steinernematidae</taxon>
        <taxon>Steinernema</taxon>
    </lineage>
</organism>
<dbReference type="AlphaFoldDB" id="A0A4U5PD32"/>
<proteinExistence type="predicted"/>
<reference evidence="2 3" key="1">
    <citation type="journal article" date="2015" name="Genome Biol.">
        <title>Comparative genomics of Steinernema reveals deeply conserved gene regulatory networks.</title>
        <authorList>
            <person name="Dillman A.R."/>
            <person name="Macchietto M."/>
            <person name="Porter C.F."/>
            <person name="Rogers A."/>
            <person name="Williams B."/>
            <person name="Antoshechkin I."/>
            <person name="Lee M.M."/>
            <person name="Goodwin Z."/>
            <person name="Lu X."/>
            <person name="Lewis E.E."/>
            <person name="Goodrich-Blair H."/>
            <person name="Stock S.P."/>
            <person name="Adams B.J."/>
            <person name="Sternberg P.W."/>
            <person name="Mortazavi A."/>
        </authorList>
    </citation>
    <scope>NUCLEOTIDE SEQUENCE [LARGE SCALE GENOMIC DNA]</scope>
    <source>
        <strain evidence="2 3">ALL</strain>
    </source>
</reference>
<reference evidence="2 3" key="2">
    <citation type="journal article" date="2019" name="G3 (Bethesda)">
        <title>Hybrid Assembly of the Genome of the Entomopathogenic Nematode Steinernema carpocapsae Identifies the X-Chromosome.</title>
        <authorList>
            <person name="Serra L."/>
            <person name="Macchietto M."/>
            <person name="Macias-Munoz A."/>
            <person name="McGill C.J."/>
            <person name="Rodriguez I.M."/>
            <person name="Rodriguez B."/>
            <person name="Murad R."/>
            <person name="Mortazavi A."/>
        </authorList>
    </citation>
    <scope>NUCLEOTIDE SEQUENCE [LARGE SCALE GENOMIC DNA]</scope>
    <source>
        <strain evidence="2 3">ALL</strain>
    </source>
</reference>
<dbReference type="EMBL" id="AZBU02000002">
    <property type="protein sequence ID" value="TKR94339.1"/>
    <property type="molecule type" value="Genomic_DNA"/>
</dbReference>
<comment type="caution">
    <text evidence="2">The sequence shown here is derived from an EMBL/GenBank/DDBJ whole genome shotgun (WGS) entry which is preliminary data.</text>
</comment>
<feature type="compositionally biased region" description="Polar residues" evidence="1">
    <location>
        <begin position="28"/>
        <end position="37"/>
    </location>
</feature>
<evidence type="ECO:0000256" key="1">
    <source>
        <dbReference type="SAM" id="MobiDB-lite"/>
    </source>
</evidence>
<keyword evidence="3" id="KW-1185">Reference proteome</keyword>
<gene>
    <name evidence="2" type="ORF">L596_008633</name>
</gene>
<accession>A0A4U5PD32</accession>
<feature type="region of interest" description="Disordered" evidence="1">
    <location>
        <begin position="249"/>
        <end position="273"/>
    </location>
</feature>
<evidence type="ECO:0000313" key="3">
    <source>
        <dbReference type="Proteomes" id="UP000298663"/>
    </source>
</evidence>
<feature type="compositionally biased region" description="Low complexity" evidence="1">
    <location>
        <begin position="263"/>
        <end position="273"/>
    </location>
</feature>
<name>A0A4U5PD32_STECR</name>
<sequence>MRSQRGGIRADDGGKSASSTRSSVSTVPTLNNSWSSSHYRRMEGKTRKGDSNSSDSACANEAILRELERLQADATETNEDPTDPLDWPMATVMLIPPKQEKSKIRRNRRFSVCSSETAYPSERFSAHNVHVDAWEFARQNQLVEKLDRSMTLMIPKQASETAFDGPTKSSTTTELRRFYCPNIETAELSLRALPTGEFRLFPRDSTVRFQCFRSGLKTPVLRSTTKRVDRKFRALGFSKRRLAVGVSSSSSASTTRCPNSKPSGSCSTSTLTRSRTTASPTEILCIFHVGRL</sequence>
<feature type="region of interest" description="Disordered" evidence="1">
    <location>
        <begin position="1"/>
        <end position="56"/>
    </location>
</feature>
<protein>
    <submittedName>
        <fullName evidence="2">Uncharacterized protein</fullName>
    </submittedName>
</protein>
<feature type="compositionally biased region" description="Low complexity" evidence="1">
    <location>
        <begin position="16"/>
        <end position="27"/>
    </location>
</feature>